<dbReference type="Pfam" id="PF13683">
    <property type="entry name" value="rve_3"/>
    <property type="match status" value="1"/>
</dbReference>
<evidence type="ECO:0000313" key="2">
    <source>
        <dbReference type="EMBL" id="ABE49577.1"/>
    </source>
</evidence>
<proteinExistence type="predicted"/>
<dbReference type="InterPro" id="IPR036397">
    <property type="entry name" value="RNaseH_sf"/>
</dbReference>
<organism evidence="2 3">
    <name type="scientific">Methylobacillus flagellatus (strain ATCC 51484 / DSM 6875 / VKM B-1610 / KT)</name>
    <dbReference type="NCBI Taxonomy" id="265072"/>
    <lineage>
        <taxon>Bacteria</taxon>
        <taxon>Pseudomonadati</taxon>
        <taxon>Pseudomonadota</taxon>
        <taxon>Betaproteobacteria</taxon>
        <taxon>Nitrosomonadales</taxon>
        <taxon>Methylophilaceae</taxon>
        <taxon>Methylobacillus</taxon>
    </lineage>
</organism>
<dbReference type="EMBL" id="CP000284">
    <property type="protein sequence ID" value="ABE49577.1"/>
    <property type="molecule type" value="Genomic_DNA"/>
</dbReference>
<dbReference type="InterPro" id="IPR048020">
    <property type="entry name" value="Transpos_IS3"/>
</dbReference>
<dbReference type="InterPro" id="IPR012337">
    <property type="entry name" value="RNaseH-like_sf"/>
</dbReference>
<dbReference type="GO" id="GO:0015074">
    <property type="term" value="P:DNA integration"/>
    <property type="evidence" value="ECO:0007669"/>
    <property type="project" value="InterPro"/>
</dbReference>
<dbReference type="HOGENOM" id="CLU_027402_31_2_4"/>
<dbReference type="AlphaFoldDB" id="Q1H1R0"/>
<gene>
    <name evidence="2" type="ordered locus">Mfla_1309</name>
</gene>
<dbReference type="PROSITE" id="PS50994">
    <property type="entry name" value="INTEGRASE"/>
    <property type="match status" value="1"/>
</dbReference>
<sequence>MSEMAAVGDVVTVVQACRWAGISRRSDYYRSTKTKPSINEHLAARVKRIITDLPYAGYRTVAWLLGENKNTIQRLFLLKGWQVRKRRSGARSRVQALPSVASRPNERWATDIARVWCGPVHRWCALTIVMDCHTREALGWRLSPSGNAKAAEAALEEALISRYGTLGRARDPITLRSDNGLVFTSRHYTRTVHQYGLKQEFIRPHTPQQNGMVERLIRTVKEQCIWLHHFQSLDEARQTLRAWFNYYNEQRPHQALEMKAPSTVYQQLAA</sequence>
<dbReference type="GO" id="GO:0003676">
    <property type="term" value="F:nucleic acid binding"/>
    <property type="evidence" value="ECO:0007669"/>
    <property type="project" value="InterPro"/>
</dbReference>
<dbReference type="Proteomes" id="UP000002440">
    <property type="component" value="Chromosome"/>
</dbReference>
<evidence type="ECO:0000313" key="3">
    <source>
        <dbReference type="Proteomes" id="UP000002440"/>
    </source>
</evidence>
<evidence type="ECO:0000259" key="1">
    <source>
        <dbReference type="PROSITE" id="PS50994"/>
    </source>
</evidence>
<dbReference type="PANTHER" id="PTHR46889:SF4">
    <property type="entry name" value="TRANSPOSASE INSO FOR INSERTION SEQUENCE ELEMENT IS911B-RELATED"/>
    <property type="match status" value="1"/>
</dbReference>
<protein>
    <submittedName>
        <fullName evidence="2">Integrase, catalytic region</fullName>
    </submittedName>
</protein>
<dbReference type="SUPFAM" id="SSF53098">
    <property type="entry name" value="Ribonuclease H-like"/>
    <property type="match status" value="1"/>
</dbReference>
<dbReference type="eggNOG" id="COG2801">
    <property type="taxonomic scope" value="Bacteria"/>
</dbReference>
<dbReference type="OrthoDB" id="9816028at2"/>
<name>Q1H1R0_METFK</name>
<dbReference type="NCBIfam" id="NF033516">
    <property type="entry name" value="transpos_IS3"/>
    <property type="match status" value="1"/>
</dbReference>
<reference evidence="2 3" key="1">
    <citation type="submission" date="2006-03" db="EMBL/GenBank/DDBJ databases">
        <title>Complete sequence of Methylobacillus flagellatus KT.</title>
        <authorList>
            <consortium name="US DOE Joint Genome Institute"/>
            <person name="Copeland A."/>
            <person name="Lucas S."/>
            <person name="Lapidus A."/>
            <person name="Barry K."/>
            <person name="Detter J.C."/>
            <person name="Glavina del Rio T."/>
            <person name="Hammon N."/>
            <person name="Israni S."/>
            <person name="Dalin E."/>
            <person name="Tice H."/>
            <person name="Pitluck S."/>
            <person name="Brettin T."/>
            <person name="Bruce D."/>
            <person name="Han C."/>
            <person name="Tapia R."/>
            <person name="Saunders E."/>
            <person name="Gilna P."/>
            <person name="Schmutz J."/>
            <person name="Larimer F."/>
            <person name="Land M."/>
            <person name="Kyrpides N."/>
            <person name="Anderson I."/>
            <person name="Richardson P."/>
        </authorList>
    </citation>
    <scope>NUCLEOTIDE SEQUENCE [LARGE SCALE GENOMIC DNA]</scope>
    <source>
        <strain evidence="3">KT / ATCC 51484 / DSM 6875</strain>
    </source>
</reference>
<dbReference type="Gene3D" id="3.30.420.10">
    <property type="entry name" value="Ribonuclease H-like superfamily/Ribonuclease H"/>
    <property type="match status" value="1"/>
</dbReference>
<keyword evidence="3" id="KW-1185">Reference proteome</keyword>
<dbReference type="PANTHER" id="PTHR46889">
    <property type="entry name" value="TRANSPOSASE INSF FOR INSERTION SEQUENCE IS3B-RELATED"/>
    <property type="match status" value="1"/>
</dbReference>
<dbReference type="InterPro" id="IPR050900">
    <property type="entry name" value="Transposase_IS3/IS150/IS904"/>
</dbReference>
<dbReference type="InterPro" id="IPR001584">
    <property type="entry name" value="Integrase_cat-core"/>
</dbReference>
<accession>Q1H1R0</accession>
<dbReference type="KEGG" id="mfa:Mfla_1309"/>
<feature type="domain" description="Integrase catalytic" evidence="1">
    <location>
        <begin position="100"/>
        <end position="269"/>
    </location>
</feature>
<dbReference type="RefSeq" id="WP_011479531.1">
    <property type="nucleotide sequence ID" value="NC_007947.1"/>
</dbReference>
<dbReference type="STRING" id="265072.Mfla_1309"/>